<gene>
    <name evidence="10" type="primary">folP</name>
    <name evidence="10" type="ORF">ACFSR2_17945</name>
</gene>
<keyword evidence="6" id="KW-0479">Metal-binding</keyword>
<evidence type="ECO:0000256" key="8">
    <source>
        <dbReference type="ARBA" id="ARBA00022909"/>
    </source>
</evidence>
<dbReference type="SUPFAM" id="SSF51717">
    <property type="entry name" value="Dihydropteroate synthetase-like"/>
    <property type="match status" value="1"/>
</dbReference>
<dbReference type="PANTHER" id="PTHR20941">
    <property type="entry name" value="FOLATE SYNTHESIS PROTEINS"/>
    <property type="match status" value="1"/>
</dbReference>
<dbReference type="InterPro" id="IPR045031">
    <property type="entry name" value="DHP_synth-like"/>
</dbReference>
<dbReference type="EMBL" id="JBHULC010000021">
    <property type="protein sequence ID" value="MFD2522787.1"/>
    <property type="molecule type" value="Genomic_DNA"/>
</dbReference>
<dbReference type="InterPro" id="IPR011005">
    <property type="entry name" value="Dihydropteroate_synth-like_sf"/>
</dbReference>
<evidence type="ECO:0000256" key="1">
    <source>
        <dbReference type="ARBA" id="ARBA00000012"/>
    </source>
</evidence>
<evidence type="ECO:0000313" key="10">
    <source>
        <dbReference type="EMBL" id="MFD2522787.1"/>
    </source>
</evidence>
<organism evidence="10 11">
    <name type="scientific">Emticicia soli</name>
    <dbReference type="NCBI Taxonomy" id="2027878"/>
    <lineage>
        <taxon>Bacteria</taxon>
        <taxon>Pseudomonadati</taxon>
        <taxon>Bacteroidota</taxon>
        <taxon>Cytophagia</taxon>
        <taxon>Cytophagales</taxon>
        <taxon>Leadbetterellaceae</taxon>
        <taxon>Emticicia</taxon>
    </lineage>
</organism>
<comment type="catalytic activity">
    <reaction evidence="1">
        <text>(7,8-dihydropterin-6-yl)methyl diphosphate + 4-aminobenzoate = 7,8-dihydropteroate + diphosphate</text>
        <dbReference type="Rhea" id="RHEA:19949"/>
        <dbReference type="ChEBI" id="CHEBI:17836"/>
        <dbReference type="ChEBI" id="CHEBI:17839"/>
        <dbReference type="ChEBI" id="CHEBI:33019"/>
        <dbReference type="ChEBI" id="CHEBI:72950"/>
        <dbReference type="EC" id="2.5.1.15"/>
    </reaction>
</comment>
<comment type="cofactor">
    <cofactor evidence="2">
        <name>Mg(2+)</name>
        <dbReference type="ChEBI" id="CHEBI:18420"/>
    </cofactor>
</comment>
<name>A0ABW5J9T0_9BACT</name>
<dbReference type="CDD" id="cd00739">
    <property type="entry name" value="DHPS"/>
    <property type="match status" value="1"/>
</dbReference>
<dbReference type="NCBIfam" id="TIGR01496">
    <property type="entry name" value="DHPS"/>
    <property type="match status" value="1"/>
</dbReference>
<comment type="caution">
    <text evidence="10">The sequence shown here is derived from an EMBL/GenBank/DDBJ whole genome shotgun (WGS) entry which is preliminary data.</text>
</comment>
<sequence length="282" mass="30791">MSHIKTYQIKLPNGQLMALNRPTVMGILNITPDSFFEGSRYEADAQQVVDTAAKMLADGAIFIDIGGYSTRPSAAEISINEEIDRVVPAIEAIMKHYPDAIISIDTFRSSVAKAAVKAGAAIINDIAGGNLDTEMFQTVANLDVPYILMHSRGTPQTMTSLNQYNNLTVDVIGELQSKVFELRQLGVKDIILDPGFGFAKGPTQGFEMMRNLPAFQILELPLLVGISRKSMIYKTLNVTADEALNGTTALNMIALINGAHILRVHDVKEAVETVKLYEATYL</sequence>
<dbReference type="InterPro" id="IPR006390">
    <property type="entry name" value="DHP_synth_dom"/>
</dbReference>
<evidence type="ECO:0000256" key="6">
    <source>
        <dbReference type="ARBA" id="ARBA00022723"/>
    </source>
</evidence>
<dbReference type="InterPro" id="IPR000489">
    <property type="entry name" value="Pterin-binding_dom"/>
</dbReference>
<reference evidence="11" key="1">
    <citation type="journal article" date="2019" name="Int. J. Syst. Evol. Microbiol.">
        <title>The Global Catalogue of Microorganisms (GCM) 10K type strain sequencing project: providing services to taxonomists for standard genome sequencing and annotation.</title>
        <authorList>
            <consortium name="The Broad Institute Genomics Platform"/>
            <consortium name="The Broad Institute Genome Sequencing Center for Infectious Disease"/>
            <person name="Wu L."/>
            <person name="Ma J."/>
        </authorList>
    </citation>
    <scope>NUCLEOTIDE SEQUENCE [LARGE SCALE GENOMIC DNA]</scope>
    <source>
        <strain evidence="11">KCTC 52344</strain>
    </source>
</reference>
<dbReference type="EC" id="2.5.1.15" evidence="4"/>
<dbReference type="PROSITE" id="PS50972">
    <property type="entry name" value="PTERIN_BINDING"/>
    <property type="match status" value="1"/>
</dbReference>
<protein>
    <recommendedName>
        <fullName evidence="4">dihydropteroate synthase</fullName>
        <ecNumber evidence="4">2.5.1.15</ecNumber>
    </recommendedName>
</protein>
<keyword evidence="11" id="KW-1185">Reference proteome</keyword>
<keyword evidence="8" id="KW-0289">Folate biosynthesis</keyword>
<feature type="domain" description="Pterin-binding" evidence="9">
    <location>
        <begin position="22"/>
        <end position="275"/>
    </location>
</feature>
<evidence type="ECO:0000256" key="2">
    <source>
        <dbReference type="ARBA" id="ARBA00001946"/>
    </source>
</evidence>
<keyword evidence="7" id="KW-0460">Magnesium</keyword>
<dbReference type="RefSeq" id="WP_340237900.1">
    <property type="nucleotide sequence ID" value="NZ_JBBEWC010000008.1"/>
</dbReference>
<evidence type="ECO:0000259" key="9">
    <source>
        <dbReference type="PROSITE" id="PS50972"/>
    </source>
</evidence>
<dbReference type="PANTHER" id="PTHR20941:SF1">
    <property type="entry name" value="FOLIC ACID SYNTHESIS PROTEIN FOL1"/>
    <property type="match status" value="1"/>
</dbReference>
<dbReference type="Pfam" id="PF00809">
    <property type="entry name" value="Pterin_bind"/>
    <property type="match status" value="1"/>
</dbReference>
<comment type="pathway">
    <text evidence="3">Cofactor biosynthesis; tetrahydrofolate biosynthesis; 7,8-dihydrofolate from 2-amino-4-hydroxy-6-hydroxymethyl-7,8-dihydropteridine diphosphate and 4-aminobenzoate: step 1/2.</text>
</comment>
<accession>A0ABW5J9T0</accession>
<dbReference type="Proteomes" id="UP001597510">
    <property type="component" value="Unassembled WGS sequence"/>
</dbReference>
<evidence type="ECO:0000256" key="4">
    <source>
        <dbReference type="ARBA" id="ARBA00012458"/>
    </source>
</evidence>
<dbReference type="GO" id="GO:0004156">
    <property type="term" value="F:dihydropteroate synthase activity"/>
    <property type="evidence" value="ECO:0007669"/>
    <property type="project" value="UniProtKB-EC"/>
</dbReference>
<dbReference type="Gene3D" id="3.20.20.20">
    <property type="entry name" value="Dihydropteroate synthase-like"/>
    <property type="match status" value="1"/>
</dbReference>
<evidence type="ECO:0000256" key="5">
    <source>
        <dbReference type="ARBA" id="ARBA00022679"/>
    </source>
</evidence>
<keyword evidence="5 10" id="KW-0808">Transferase</keyword>
<proteinExistence type="predicted"/>
<evidence type="ECO:0000313" key="11">
    <source>
        <dbReference type="Proteomes" id="UP001597510"/>
    </source>
</evidence>
<evidence type="ECO:0000256" key="3">
    <source>
        <dbReference type="ARBA" id="ARBA00004763"/>
    </source>
</evidence>
<evidence type="ECO:0000256" key="7">
    <source>
        <dbReference type="ARBA" id="ARBA00022842"/>
    </source>
</evidence>